<dbReference type="InterPro" id="IPR027434">
    <property type="entry name" value="Homing_endonucl"/>
</dbReference>
<keyword evidence="3" id="KW-0934">Plastid</keyword>
<feature type="domain" description="Homing endonuclease LAGLIDADG" evidence="2">
    <location>
        <begin position="528"/>
        <end position="705"/>
    </location>
</feature>
<dbReference type="RefSeq" id="YP_009492253.1">
    <property type="nucleotide sequence ID" value="NC_037922.1"/>
</dbReference>
<sequence>MTSNKSTSKKNSLKSQLRKKGGPIDSISQWMENLNFVIKAKAVVEKVSNFLGPILQTPGEFGKGALTYEGYWDAARSVFLGKSSKGEGYMLHYSGEQGEKEAEKLRSNFLDLKINAELVTLINLSSFEILFLLEPKDNMKIVKDFVEMIQETVSNQQQSLPKVSVEKEKRLIIGGKTSSQNMTVEYHESSAGTIEKILVTVKVKDDAAKKCYALLLESINASIPDIGAFIAITLLDKVTLTPLLQFLKDYFSKSFQVGQVAMYAQAKQRKTTTHGKFVSKALAGVENKLTENASSKETQSILLNWVENLIKIRGSIKNSHEFLNNLRDLLAENPNYEAVKESAKPQKSLSEVLGLTESTASVDEEAKTTTSSRETTSSGVSVKEEGSMKIYKIGNLEVTKEEYESLPPFDKPYDQMNPNEKGSYTNKMRNFILQRRRKTETSQLPSPTDQSFPDSPGGGQSNIVAEEEPEGSSSSILLGGSLKEIIKFQSHNDPTLMALHEEYYRKMGPKSNKGWEPDYPITEREDAIIQGCLYADATLGLGSSGSGRMRIAQGVQQKEYVLWKYVELHRLCTVNKPPTFRQVKNPETGGWKQTFEFYLNRGSYLKHYHDLFYKQVGTNAEGKAIFEKTITEELVEAMPTDPAFLAMIMLDDGSVRNDCYAGRIAFQCFSKEGLELFVKKVEEIFGVKLVVMQSTEDSLCSLSIPAAEFGKFVNLIEPTVRQIPDLAYKLNAERKALSRFYGSKTSDPA</sequence>
<keyword evidence="3" id="KW-0540">Nuclease</keyword>
<feature type="compositionally biased region" description="Polar residues" evidence="1">
    <location>
        <begin position="441"/>
        <end position="453"/>
    </location>
</feature>
<feature type="compositionally biased region" description="Basic residues" evidence="1">
    <location>
        <begin position="7"/>
        <end position="21"/>
    </location>
</feature>
<accession>A0A2U8GK33</accession>
<keyword evidence="3" id="KW-0150">Chloroplast</keyword>
<keyword evidence="3" id="KW-0378">Hydrolase</keyword>
<dbReference type="RefSeq" id="YP_009492298.1">
    <property type="nucleotide sequence ID" value="NC_037922.1"/>
</dbReference>
<name>A0A2U8GK33_9CHLO</name>
<feature type="region of interest" description="Disordered" evidence="1">
    <location>
        <begin position="1"/>
        <end position="21"/>
    </location>
</feature>
<dbReference type="Gene3D" id="3.10.28.10">
    <property type="entry name" value="Homing endonucleases"/>
    <property type="match status" value="2"/>
</dbReference>
<organism evidence="3">
    <name type="scientific">Pseudopediastrum sp. CL0201VA</name>
    <dbReference type="NCBI Taxonomy" id="2184484"/>
    <lineage>
        <taxon>Eukaryota</taxon>
        <taxon>Viridiplantae</taxon>
        <taxon>Chlorophyta</taxon>
        <taxon>core chlorophytes</taxon>
        <taxon>Chlorophyceae</taxon>
        <taxon>CS clade</taxon>
        <taxon>Sphaeropleales</taxon>
        <taxon>Hydrodictyaceae</taxon>
        <taxon>Pseudopediastrum</taxon>
    </lineage>
</organism>
<feature type="compositionally biased region" description="Low complexity" evidence="1">
    <location>
        <begin position="368"/>
        <end position="381"/>
    </location>
</feature>
<feature type="region of interest" description="Disordered" evidence="1">
    <location>
        <begin position="406"/>
        <end position="476"/>
    </location>
</feature>
<gene>
    <name evidence="3" type="primary">rrs</name>
</gene>
<dbReference type="Pfam" id="PF03161">
    <property type="entry name" value="LAGLIDADG_2"/>
    <property type="match status" value="1"/>
</dbReference>
<geneLocation type="chloroplast" evidence="3"/>
<dbReference type="GO" id="GO:0004519">
    <property type="term" value="F:endonuclease activity"/>
    <property type="evidence" value="ECO:0007669"/>
    <property type="project" value="UniProtKB-KW"/>
</dbReference>
<dbReference type="GeneID" id="36951976"/>
<evidence type="ECO:0000259" key="2">
    <source>
        <dbReference type="Pfam" id="PF03161"/>
    </source>
</evidence>
<proteinExistence type="predicted"/>
<dbReference type="AlphaFoldDB" id="A0A2U8GK33"/>
<evidence type="ECO:0000256" key="1">
    <source>
        <dbReference type="SAM" id="MobiDB-lite"/>
    </source>
</evidence>
<dbReference type="EMBL" id="MF276985">
    <property type="protein sequence ID" value="AWI68859.1"/>
    <property type="molecule type" value="Genomic_DNA"/>
</dbReference>
<keyword evidence="3" id="KW-0255">Endonuclease</keyword>
<reference evidence="3" key="1">
    <citation type="journal article" date="2018" name="Am. J. Bot.">
        <title>Organellar phylogenomics inform systematics in the green algal family Hydrodictyaceae (Chlorophyceae) and provide clues to the complex evolutionary history of plastid genomes in the green algal tree of life.</title>
        <authorList>
            <person name="McManus H.A."/>
            <person name="Fucikova K."/>
            <person name="Lewis P.O."/>
            <person name="Lewis L.A."/>
            <person name="Karol K.G."/>
        </authorList>
    </citation>
    <scope>NUCLEOTIDE SEQUENCE</scope>
</reference>
<protein>
    <submittedName>
        <fullName evidence="3">Putative LAGLIDADG DNA endonuclease</fullName>
    </submittedName>
</protein>
<feature type="compositionally biased region" description="Polar residues" evidence="1">
    <location>
        <begin position="416"/>
        <end position="428"/>
    </location>
</feature>
<dbReference type="EMBL" id="MF276985">
    <property type="protein sequence ID" value="AWI68858.1"/>
    <property type="molecule type" value="Genomic_DNA"/>
</dbReference>
<evidence type="ECO:0000313" key="3">
    <source>
        <dbReference type="EMBL" id="AWI68858.1"/>
    </source>
</evidence>
<feature type="region of interest" description="Disordered" evidence="1">
    <location>
        <begin position="341"/>
        <end position="382"/>
    </location>
</feature>
<dbReference type="GeneID" id="36952009"/>
<dbReference type="SUPFAM" id="SSF55608">
    <property type="entry name" value="Homing endonucleases"/>
    <property type="match status" value="1"/>
</dbReference>
<dbReference type="InterPro" id="IPR004860">
    <property type="entry name" value="LAGLIDADG_dom"/>
</dbReference>